<keyword evidence="3" id="KW-1185">Reference proteome</keyword>
<reference evidence="2" key="1">
    <citation type="submission" date="2021-03" db="EMBL/GenBank/DDBJ databases">
        <authorList>
            <person name="Tagirdzhanova G."/>
        </authorList>
    </citation>
    <scope>NUCLEOTIDE SEQUENCE</scope>
</reference>
<feature type="region of interest" description="Disordered" evidence="1">
    <location>
        <begin position="66"/>
        <end position="122"/>
    </location>
</feature>
<evidence type="ECO:0000313" key="2">
    <source>
        <dbReference type="EMBL" id="CAF9942385.1"/>
    </source>
</evidence>
<proteinExistence type="predicted"/>
<protein>
    <submittedName>
        <fullName evidence="2">Uncharacterized protein</fullName>
    </submittedName>
</protein>
<dbReference type="OrthoDB" id="10448662at2759"/>
<dbReference type="EMBL" id="CAJPDR010000749">
    <property type="protein sequence ID" value="CAF9942385.1"/>
    <property type="molecule type" value="Genomic_DNA"/>
</dbReference>
<dbReference type="AlphaFoldDB" id="A0A8H3J7R6"/>
<evidence type="ECO:0000256" key="1">
    <source>
        <dbReference type="SAM" id="MobiDB-lite"/>
    </source>
</evidence>
<comment type="caution">
    <text evidence="2">The sequence shown here is derived from an EMBL/GenBank/DDBJ whole genome shotgun (WGS) entry which is preliminary data.</text>
</comment>
<feature type="region of interest" description="Disordered" evidence="1">
    <location>
        <begin position="1"/>
        <end position="45"/>
    </location>
</feature>
<sequence length="497" mass="53311">MPNSITRRLENEEVSTCLSLPDASELDTTVTDDSSDSARKTLSCLPDADQVDDSYLESDSGITTLRYQEGNDRPCFSDTNDSEYHESSPSTPTPSHHEVTDQPWHAGAGKPDNSRTFDSDASALIPGNHHVIDQYSFLSDAPDAENSENLTPDHQQVINQSYLPDASYFSDKTIKMESPDKSVPGYDSSVPGVSGVDNSGRLTESSAHGEGVEHNNLFFLQDDGTVLAIHIKSSSGPELLRVLRGLSQQIGPVTQLAALPFDLTASNTIDDDLANQAQELSLTGIASAPPRSSTTVPSRKATISINKLAPVLGTSAALSSMSSSSSGAGTFNTDTWIDGIFSSTDGKPYERDWISKYKVNEDILKGAPSKHKLDLLVRHGAVVVGDKLCVTYHSSGDPVVIEGEVLPGSTSTNLCVRIAAGTDGILRSIQGPKDLISGMNKTYAPRYDHAVPGGWKEVTLTSSTGHDLGTLFDVRQAYQVWADQKAKWVARNSRAAV</sequence>
<dbReference type="Proteomes" id="UP000664203">
    <property type="component" value="Unassembled WGS sequence"/>
</dbReference>
<organism evidence="2 3">
    <name type="scientific">Alectoria fallacina</name>
    <dbReference type="NCBI Taxonomy" id="1903189"/>
    <lineage>
        <taxon>Eukaryota</taxon>
        <taxon>Fungi</taxon>
        <taxon>Dikarya</taxon>
        <taxon>Ascomycota</taxon>
        <taxon>Pezizomycotina</taxon>
        <taxon>Lecanoromycetes</taxon>
        <taxon>OSLEUM clade</taxon>
        <taxon>Lecanoromycetidae</taxon>
        <taxon>Lecanorales</taxon>
        <taxon>Lecanorineae</taxon>
        <taxon>Parmeliaceae</taxon>
        <taxon>Alectoria</taxon>
    </lineage>
</organism>
<name>A0A8H3J7R6_9LECA</name>
<gene>
    <name evidence="2" type="ORF">ALECFALPRED_009722</name>
</gene>
<evidence type="ECO:0000313" key="3">
    <source>
        <dbReference type="Proteomes" id="UP000664203"/>
    </source>
</evidence>
<accession>A0A8H3J7R6</accession>